<dbReference type="KEGG" id="amr:AM1_1932"/>
<evidence type="ECO:0000259" key="4">
    <source>
        <dbReference type="Pfam" id="PF01872"/>
    </source>
</evidence>
<dbReference type="AlphaFoldDB" id="B0CEI3"/>
<dbReference type="InterPro" id="IPR002734">
    <property type="entry name" value="RibDG_C"/>
</dbReference>
<comment type="pathway">
    <text evidence="1">Cofactor biosynthesis; riboflavin biosynthesis.</text>
</comment>
<dbReference type="eggNOG" id="COG1985">
    <property type="taxonomic scope" value="Bacteria"/>
</dbReference>
<evidence type="ECO:0000256" key="2">
    <source>
        <dbReference type="ARBA" id="ARBA00022857"/>
    </source>
</evidence>
<sequence length="230" mass="24787">MAETPLQRPTTTVVLAMSADGKIADAQHSPPEFGSDEDYAHLERQVAAADGILFGSATLKAGETAMRVVTQDLINARLERGQPEQPAQIVCTRSGDLDPNLKFFQQAVPHWLVTTQAGGQSWQGTSHFEQIFTYGTEAQSIDWGQTLASMPALGIHKIAVLGGGQIVAALLAEDLIDELHLTVCPLLIGGASTPTPVAGQGWLQQDAPGLELLSVKQVENELFLHYRRLR</sequence>
<keyword evidence="2" id="KW-0521">NADP</keyword>
<dbReference type="SUPFAM" id="SSF53597">
    <property type="entry name" value="Dihydrofolate reductase-like"/>
    <property type="match status" value="1"/>
</dbReference>
<feature type="domain" description="Bacterial bifunctional deaminase-reductase C-terminal" evidence="4">
    <location>
        <begin position="10"/>
        <end position="222"/>
    </location>
</feature>
<dbReference type="GO" id="GO:0009231">
    <property type="term" value="P:riboflavin biosynthetic process"/>
    <property type="evidence" value="ECO:0007669"/>
    <property type="project" value="InterPro"/>
</dbReference>
<dbReference type="Pfam" id="PF01872">
    <property type="entry name" value="RibD_C"/>
    <property type="match status" value="1"/>
</dbReference>
<dbReference type="HOGENOM" id="CLU_036590_4_1_3"/>
<dbReference type="PANTHER" id="PTHR38011">
    <property type="entry name" value="DIHYDROFOLATE REDUCTASE FAMILY PROTEIN (AFU_ORTHOLOGUE AFUA_8G06820)"/>
    <property type="match status" value="1"/>
</dbReference>
<protein>
    <submittedName>
        <fullName evidence="5">Riboflavin biosynthesis protein RibD C-terminus domain protein</fullName>
    </submittedName>
</protein>
<dbReference type="Gene3D" id="3.40.430.10">
    <property type="entry name" value="Dihydrofolate Reductase, subunit A"/>
    <property type="match status" value="1"/>
</dbReference>
<accession>B0CEI3</accession>
<dbReference type="Proteomes" id="UP000000268">
    <property type="component" value="Chromosome"/>
</dbReference>
<keyword evidence="3" id="KW-0560">Oxidoreductase</keyword>
<proteinExistence type="predicted"/>
<dbReference type="InterPro" id="IPR050765">
    <property type="entry name" value="Riboflavin_Biosynth_HTPR"/>
</dbReference>
<dbReference type="STRING" id="329726.AM1_1932"/>
<dbReference type="EMBL" id="CP000828">
    <property type="protein sequence ID" value="ABW26949.1"/>
    <property type="molecule type" value="Genomic_DNA"/>
</dbReference>
<dbReference type="GO" id="GO:0008703">
    <property type="term" value="F:5-amino-6-(5-phosphoribosylamino)uracil reductase activity"/>
    <property type="evidence" value="ECO:0007669"/>
    <property type="project" value="InterPro"/>
</dbReference>
<keyword evidence="6" id="KW-1185">Reference proteome</keyword>
<dbReference type="InterPro" id="IPR024072">
    <property type="entry name" value="DHFR-like_dom_sf"/>
</dbReference>
<gene>
    <name evidence="5" type="ordered locus">AM1_1932</name>
</gene>
<organism evidence="5 6">
    <name type="scientific">Acaryochloris marina (strain MBIC 11017)</name>
    <dbReference type="NCBI Taxonomy" id="329726"/>
    <lineage>
        <taxon>Bacteria</taxon>
        <taxon>Bacillati</taxon>
        <taxon>Cyanobacteriota</taxon>
        <taxon>Cyanophyceae</taxon>
        <taxon>Acaryochloridales</taxon>
        <taxon>Acaryochloridaceae</taxon>
        <taxon>Acaryochloris</taxon>
    </lineage>
</organism>
<evidence type="ECO:0000313" key="5">
    <source>
        <dbReference type="EMBL" id="ABW26949.1"/>
    </source>
</evidence>
<dbReference type="PANTHER" id="PTHR38011:SF7">
    <property type="entry name" value="2,5-DIAMINO-6-RIBOSYLAMINO-4(3H)-PYRIMIDINONE 5'-PHOSPHATE REDUCTASE"/>
    <property type="match status" value="1"/>
</dbReference>
<evidence type="ECO:0000256" key="1">
    <source>
        <dbReference type="ARBA" id="ARBA00005104"/>
    </source>
</evidence>
<name>B0CEI3_ACAM1</name>
<evidence type="ECO:0000313" key="6">
    <source>
        <dbReference type="Proteomes" id="UP000000268"/>
    </source>
</evidence>
<evidence type="ECO:0000256" key="3">
    <source>
        <dbReference type="ARBA" id="ARBA00023002"/>
    </source>
</evidence>
<dbReference type="RefSeq" id="WP_012162450.1">
    <property type="nucleotide sequence ID" value="NC_009925.1"/>
</dbReference>
<dbReference type="OrthoDB" id="9800865at2"/>
<reference evidence="5 6" key="1">
    <citation type="journal article" date="2008" name="Proc. Natl. Acad. Sci. U.S.A.">
        <title>Niche adaptation and genome expansion in the chlorophyll d-producing cyanobacterium Acaryochloris marina.</title>
        <authorList>
            <person name="Swingley W.D."/>
            <person name="Chen M."/>
            <person name="Cheung P.C."/>
            <person name="Conrad A.L."/>
            <person name="Dejesa L.C."/>
            <person name="Hao J."/>
            <person name="Honchak B.M."/>
            <person name="Karbach L.E."/>
            <person name="Kurdoglu A."/>
            <person name="Lahiri S."/>
            <person name="Mastrian S.D."/>
            <person name="Miyashita H."/>
            <person name="Page L."/>
            <person name="Ramakrishna P."/>
            <person name="Satoh S."/>
            <person name="Sattley W.M."/>
            <person name="Shimada Y."/>
            <person name="Taylor H.L."/>
            <person name="Tomo T."/>
            <person name="Tsuchiya T."/>
            <person name="Wang Z.T."/>
            <person name="Raymond J."/>
            <person name="Mimuro M."/>
            <person name="Blankenship R.E."/>
            <person name="Touchman J.W."/>
        </authorList>
    </citation>
    <scope>NUCLEOTIDE SEQUENCE [LARGE SCALE GENOMIC DNA]</scope>
    <source>
        <strain evidence="6">MBIC 11017</strain>
    </source>
</reference>